<dbReference type="EMBL" id="BMKU01000005">
    <property type="protein sequence ID" value="GGG96041.1"/>
    <property type="molecule type" value="Genomic_DNA"/>
</dbReference>
<proteinExistence type="inferred from homology"/>
<evidence type="ECO:0000256" key="2">
    <source>
        <dbReference type="ARBA" id="ARBA00007935"/>
    </source>
</evidence>
<feature type="transmembrane region" description="Helical" evidence="8">
    <location>
        <begin position="140"/>
        <end position="162"/>
    </location>
</feature>
<evidence type="ECO:0000256" key="3">
    <source>
        <dbReference type="ARBA" id="ARBA00022448"/>
    </source>
</evidence>
<dbReference type="SUPFAM" id="SSF81345">
    <property type="entry name" value="ABC transporter involved in vitamin B12 uptake, BtuC"/>
    <property type="match status" value="1"/>
</dbReference>
<dbReference type="InterPro" id="IPR000522">
    <property type="entry name" value="ABC_transptr_permease_BtuC"/>
</dbReference>
<evidence type="ECO:0000256" key="7">
    <source>
        <dbReference type="ARBA" id="ARBA00023136"/>
    </source>
</evidence>
<evidence type="ECO:0000256" key="8">
    <source>
        <dbReference type="SAM" id="Phobius"/>
    </source>
</evidence>
<organism evidence="9 10">
    <name type="scientific">Pseudarthrobacter polychromogenes</name>
    <dbReference type="NCBI Taxonomy" id="1676"/>
    <lineage>
        <taxon>Bacteria</taxon>
        <taxon>Bacillati</taxon>
        <taxon>Actinomycetota</taxon>
        <taxon>Actinomycetes</taxon>
        <taxon>Micrococcales</taxon>
        <taxon>Micrococcaceae</taxon>
        <taxon>Pseudarthrobacter</taxon>
    </lineage>
</organism>
<dbReference type="RefSeq" id="WP_308422220.1">
    <property type="nucleotide sequence ID" value="NZ_BAAAWV010000001.1"/>
</dbReference>
<feature type="transmembrane region" description="Helical" evidence="8">
    <location>
        <begin position="56"/>
        <end position="73"/>
    </location>
</feature>
<keyword evidence="5 8" id="KW-0812">Transmembrane</keyword>
<gene>
    <name evidence="9" type="ORF">GCM10011577_18970</name>
</gene>
<comment type="similarity">
    <text evidence="2">Belongs to the binding-protein-dependent transport system permease family. FecCD subfamily.</text>
</comment>
<evidence type="ECO:0000256" key="4">
    <source>
        <dbReference type="ARBA" id="ARBA00022475"/>
    </source>
</evidence>
<feature type="transmembrane region" description="Helical" evidence="8">
    <location>
        <begin position="111"/>
        <end position="128"/>
    </location>
</feature>
<evidence type="ECO:0000256" key="6">
    <source>
        <dbReference type="ARBA" id="ARBA00022989"/>
    </source>
</evidence>
<feature type="transmembrane region" description="Helical" evidence="8">
    <location>
        <begin position="299"/>
        <end position="317"/>
    </location>
</feature>
<dbReference type="NCBIfam" id="TIGR03869">
    <property type="entry name" value="F420-0_ABCperm"/>
    <property type="match status" value="1"/>
</dbReference>
<sequence length="324" mass="33089">MLTLLLSVVAAAAVGPTYVSPVEVAASAIERMAAGTPDPDRQVQTAIIWELRLPRIITAAVVGAGLAIGGVVMQALTRNPLADPYLLGVSSGASLAAVSVLLLGAALLLPLAAFLGALAAMALALGLASSFGRLTPTRTVLAGLAVSSLASSLTSFVIFWSAQGDSYREVLSWLMGSLSGSTWSSVGIAVIGFLLAGAPVLFTGRLLDGFAFGDSAASSLGLNPTRIRWSMMGFVALLTGCMVAVSGALGFVGLVIPHVVRLLTGAGHRAVLPLSACTGAIFLIWADTAARTVFSPREIPVGIVTALIGAPVFALLIRRQKKML</sequence>
<keyword evidence="3" id="KW-0813">Transport</keyword>
<comment type="subcellular location">
    <subcellularLocation>
        <location evidence="1">Cell membrane</location>
        <topology evidence="1">Multi-pass membrane protein</topology>
    </subcellularLocation>
</comment>
<dbReference type="Pfam" id="PF01032">
    <property type="entry name" value="FecCD"/>
    <property type="match status" value="1"/>
</dbReference>
<keyword evidence="7 8" id="KW-0472">Membrane</keyword>
<dbReference type="PANTHER" id="PTHR30472">
    <property type="entry name" value="FERRIC ENTEROBACTIN TRANSPORT SYSTEM PERMEASE PROTEIN"/>
    <property type="match status" value="1"/>
</dbReference>
<feature type="transmembrane region" description="Helical" evidence="8">
    <location>
        <begin position="85"/>
        <end position="105"/>
    </location>
</feature>
<dbReference type="CDD" id="cd06550">
    <property type="entry name" value="TM_ABC_iron-siderophores_like"/>
    <property type="match status" value="1"/>
</dbReference>
<accession>A0ABQ1XKJ1</accession>
<protein>
    <submittedName>
        <fullName evidence="9">ABC transporter permease</fullName>
    </submittedName>
</protein>
<evidence type="ECO:0000313" key="9">
    <source>
        <dbReference type="EMBL" id="GGG96041.1"/>
    </source>
</evidence>
<evidence type="ECO:0000256" key="5">
    <source>
        <dbReference type="ARBA" id="ARBA00022692"/>
    </source>
</evidence>
<keyword evidence="10" id="KW-1185">Reference proteome</keyword>
<feature type="transmembrane region" description="Helical" evidence="8">
    <location>
        <begin position="182"/>
        <end position="202"/>
    </location>
</feature>
<reference evidence="10" key="1">
    <citation type="journal article" date="2019" name="Int. J. Syst. Evol. Microbiol.">
        <title>The Global Catalogue of Microorganisms (GCM) 10K type strain sequencing project: providing services to taxonomists for standard genome sequencing and annotation.</title>
        <authorList>
            <consortium name="The Broad Institute Genomics Platform"/>
            <consortium name="The Broad Institute Genome Sequencing Center for Infectious Disease"/>
            <person name="Wu L."/>
            <person name="Ma J."/>
        </authorList>
    </citation>
    <scope>NUCLEOTIDE SEQUENCE [LARGE SCALE GENOMIC DNA]</scope>
    <source>
        <strain evidence="10">CGMCC 1.1927</strain>
    </source>
</reference>
<dbReference type="Gene3D" id="1.10.3470.10">
    <property type="entry name" value="ABC transporter involved in vitamin B12 uptake, BtuC"/>
    <property type="match status" value="1"/>
</dbReference>
<keyword evidence="6 8" id="KW-1133">Transmembrane helix</keyword>
<keyword evidence="4" id="KW-1003">Cell membrane</keyword>
<dbReference type="InterPro" id="IPR022410">
    <property type="entry name" value="ABC_transptr_permease_F420-0"/>
</dbReference>
<name>A0ABQ1XKJ1_9MICC</name>
<feature type="transmembrane region" description="Helical" evidence="8">
    <location>
        <begin position="234"/>
        <end position="256"/>
    </location>
</feature>
<dbReference type="Proteomes" id="UP000596938">
    <property type="component" value="Unassembled WGS sequence"/>
</dbReference>
<dbReference type="InterPro" id="IPR037294">
    <property type="entry name" value="ABC_BtuC-like"/>
</dbReference>
<evidence type="ECO:0000313" key="10">
    <source>
        <dbReference type="Proteomes" id="UP000596938"/>
    </source>
</evidence>
<evidence type="ECO:0000256" key="1">
    <source>
        <dbReference type="ARBA" id="ARBA00004651"/>
    </source>
</evidence>
<comment type="caution">
    <text evidence="9">The sequence shown here is derived from an EMBL/GenBank/DDBJ whole genome shotgun (WGS) entry which is preliminary data.</text>
</comment>
<dbReference type="PANTHER" id="PTHR30472:SF67">
    <property type="entry name" value="PERMEASE OF ABC TRANSPORTER-RELATED"/>
    <property type="match status" value="1"/>
</dbReference>